<keyword evidence="9" id="KW-1185">Reference proteome</keyword>
<dbReference type="InterPro" id="IPR018619">
    <property type="entry name" value="Hyccin"/>
</dbReference>
<feature type="region of interest" description="Disordered" evidence="7">
    <location>
        <begin position="68"/>
        <end position="115"/>
    </location>
</feature>
<dbReference type="GO" id="GO:0005886">
    <property type="term" value="C:plasma membrane"/>
    <property type="evidence" value="ECO:0007669"/>
    <property type="project" value="UniProtKB-SubCell"/>
</dbReference>
<comment type="subcellular location">
    <subcellularLocation>
        <location evidence="1">Cell membrane</location>
    </subcellularLocation>
    <subcellularLocation>
        <location evidence="2">Cytoplasm</location>
        <location evidence="2">Cytosol</location>
    </subcellularLocation>
</comment>
<proteinExistence type="inferred from homology"/>
<evidence type="ECO:0000256" key="4">
    <source>
        <dbReference type="ARBA" id="ARBA00022490"/>
    </source>
</evidence>
<feature type="compositionally biased region" description="Basic and acidic residues" evidence="7">
    <location>
        <begin position="99"/>
        <end position="115"/>
    </location>
</feature>
<reference evidence="8 9" key="1">
    <citation type="submission" date="2019-03" db="EMBL/GenBank/DDBJ databases">
        <title>An improved genome assembly of the fluke Schistosoma japonicum.</title>
        <authorList>
            <person name="Hu W."/>
            <person name="Luo F."/>
            <person name="Yin M."/>
            <person name="Mo X."/>
            <person name="Sun C."/>
            <person name="Wu Q."/>
            <person name="Zhu B."/>
            <person name="Xiang M."/>
            <person name="Wang J."/>
            <person name="Wang Y."/>
            <person name="Zhang T."/>
            <person name="Xu B."/>
            <person name="Zheng H."/>
            <person name="Feng Z."/>
        </authorList>
    </citation>
    <scope>NUCLEOTIDE SEQUENCE [LARGE SCALE GENOMIC DNA]</scope>
    <source>
        <strain evidence="8">HuSjv2</strain>
        <tissue evidence="8">Worms</tissue>
    </source>
</reference>
<keyword evidence="5" id="KW-0472">Membrane</keyword>
<feature type="compositionally biased region" description="Basic and acidic residues" evidence="7">
    <location>
        <begin position="76"/>
        <end position="85"/>
    </location>
</feature>
<accession>A0A4Z2DXI5</accession>
<feature type="compositionally biased region" description="Polar residues" evidence="7">
    <location>
        <begin position="86"/>
        <end position="96"/>
    </location>
</feature>
<organism evidence="8 9">
    <name type="scientific">Schistosoma japonicum</name>
    <name type="common">Blood fluke</name>
    <dbReference type="NCBI Taxonomy" id="6182"/>
    <lineage>
        <taxon>Eukaryota</taxon>
        <taxon>Metazoa</taxon>
        <taxon>Spiralia</taxon>
        <taxon>Lophotrochozoa</taxon>
        <taxon>Platyhelminthes</taxon>
        <taxon>Trematoda</taxon>
        <taxon>Digenea</taxon>
        <taxon>Strigeidida</taxon>
        <taxon>Schistosomatoidea</taxon>
        <taxon>Schistosomatidae</taxon>
        <taxon>Schistosoma</taxon>
    </lineage>
</organism>
<dbReference type="Proteomes" id="UP000311919">
    <property type="component" value="Unassembled WGS sequence"/>
</dbReference>
<keyword evidence="3" id="KW-1003">Cell membrane</keyword>
<evidence type="ECO:0000256" key="5">
    <source>
        <dbReference type="ARBA" id="ARBA00023136"/>
    </source>
</evidence>
<dbReference type="EMBL" id="SKCS01000008">
    <property type="protein sequence ID" value="TNN21273.1"/>
    <property type="molecule type" value="Genomic_DNA"/>
</dbReference>
<dbReference type="OrthoDB" id="18937at2759"/>
<evidence type="ECO:0000313" key="9">
    <source>
        <dbReference type="Proteomes" id="UP000311919"/>
    </source>
</evidence>
<evidence type="ECO:0000256" key="2">
    <source>
        <dbReference type="ARBA" id="ARBA00004514"/>
    </source>
</evidence>
<gene>
    <name evidence="8" type="ORF">EWB00_010440</name>
</gene>
<evidence type="ECO:0000256" key="7">
    <source>
        <dbReference type="SAM" id="MobiDB-lite"/>
    </source>
</evidence>
<evidence type="ECO:0000256" key="3">
    <source>
        <dbReference type="ARBA" id="ARBA00022475"/>
    </source>
</evidence>
<comment type="similarity">
    <text evidence="6">Belongs to the Hyccin family.</text>
</comment>
<protein>
    <submittedName>
        <fullName evidence="8">Uncharacterized protein</fullName>
    </submittedName>
</protein>
<name>A0A4Z2DXI5_SCHJA</name>
<comment type="caution">
    <text evidence="8">The sequence shown here is derived from an EMBL/GenBank/DDBJ whole genome shotgun (WGS) entry which is preliminary data.</text>
</comment>
<evidence type="ECO:0000313" key="8">
    <source>
        <dbReference type="EMBL" id="TNN21273.1"/>
    </source>
</evidence>
<evidence type="ECO:0000256" key="1">
    <source>
        <dbReference type="ARBA" id="ARBA00004236"/>
    </source>
</evidence>
<sequence length="253" mass="28882">MRVLTTLMKEYSAYSPSCVSKQSRVSLCKLACLFNPFRNQNPENLLSQFEESDSIEDDDDDHASEINSTKLESINENEKQNDSINEKVTSQPTSPKKFNKTEDQASKGIQHFDKQSTTKRQMRFCRVTGLSPNFILEILFSIYPVLYTEQSDLACEAIKSLKARATYELWPNVLLLIESIEKDYARSKSSDLESFTFDKQMINQQVLNNTNYNECSTEGNKLNSEQLSLASAYCGLWSGLLEKRSDLQQDTTI</sequence>
<dbReference type="GO" id="GO:0005829">
    <property type="term" value="C:cytosol"/>
    <property type="evidence" value="ECO:0007669"/>
    <property type="project" value="UniProtKB-SubCell"/>
</dbReference>
<dbReference type="AlphaFoldDB" id="A0A4Z2DXI5"/>
<keyword evidence="4" id="KW-0963">Cytoplasm</keyword>
<dbReference type="Pfam" id="PF09790">
    <property type="entry name" value="Hyccin"/>
    <property type="match status" value="1"/>
</dbReference>
<evidence type="ECO:0000256" key="6">
    <source>
        <dbReference type="ARBA" id="ARBA00034482"/>
    </source>
</evidence>